<name>A0A2N9LVC7_9BACT</name>
<dbReference type="PANTHER" id="PTHR42103:SF2">
    <property type="entry name" value="AB HYDROLASE-1 DOMAIN-CONTAINING PROTEIN"/>
    <property type="match status" value="1"/>
</dbReference>
<proteinExistence type="predicted"/>
<feature type="domain" description="KANL3/Tex30 alpha/beta hydrolase-like" evidence="2">
    <location>
        <begin position="88"/>
        <end position="226"/>
    </location>
</feature>
<dbReference type="PANTHER" id="PTHR42103">
    <property type="entry name" value="ALPHA/BETA-HYDROLASES SUPERFAMILY PROTEIN"/>
    <property type="match status" value="1"/>
</dbReference>
<dbReference type="InterPro" id="IPR046879">
    <property type="entry name" value="KANL3/Tex30_Abhydrolase"/>
</dbReference>
<dbReference type="Pfam" id="PF20408">
    <property type="entry name" value="Abhydrolase_11"/>
    <property type="match status" value="1"/>
</dbReference>
<sequence>MNSSTLPTEAQPQANILTSERKRDMAGAIRSVTVDGPAGRLEAILNVGAPDAPFAALLCHPHPIFGGNLHNKVVYHAMKALNDPEWGLGWPVLRFNFRGMGRSHGSHDGEAETGDVLAAMDWLEREFRLPLAVAGFSFGAAMALRACSHQLRHDVRALIAIGLPTEVSEPAYNCFFLNNLTLPKLFLSGDHDQFAPAAQLAELVAAAVKPKRLVFVSDADHFFTDRLEPMQAALAGWLKEQAL</sequence>
<reference evidence="4" key="1">
    <citation type="submission" date="2018-02" db="EMBL/GenBank/DDBJ databases">
        <authorList>
            <person name="Hausmann B."/>
        </authorList>
    </citation>
    <scope>NUCLEOTIDE SEQUENCE [LARGE SCALE GENOMIC DNA]</scope>
    <source>
        <strain evidence="4">Peat soil MAG SbA5</strain>
    </source>
</reference>
<accession>A0A2N9LVC7</accession>
<dbReference type="AlphaFoldDB" id="A0A2N9LVC7"/>
<protein>
    <recommendedName>
        <fullName evidence="2">KANL3/Tex30 alpha/beta hydrolase-like domain-containing protein</fullName>
    </recommendedName>
</protein>
<dbReference type="Proteomes" id="UP000239735">
    <property type="component" value="Unassembled WGS sequence"/>
</dbReference>
<dbReference type="Gene3D" id="3.40.50.1820">
    <property type="entry name" value="alpha/beta hydrolase"/>
    <property type="match status" value="1"/>
</dbReference>
<evidence type="ECO:0000313" key="4">
    <source>
        <dbReference type="Proteomes" id="UP000239735"/>
    </source>
</evidence>
<evidence type="ECO:0000256" key="1">
    <source>
        <dbReference type="SAM" id="MobiDB-lite"/>
    </source>
</evidence>
<dbReference type="EMBL" id="OKRB01000117">
    <property type="protein sequence ID" value="SPE27176.1"/>
    <property type="molecule type" value="Genomic_DNA"/>
</dbReference>
<evidence type="ECO:0000259" key="2">
    <source>
        <dbReference type="Pfam" id="PF20408"/>
    </source>
</evidence>
<evidence type="ECO:0000313" key="3">
    <source>
        <dbReference type="EMBL" id="SPE27176.1"/>
    </source>
</evidence>
<feature type="region of interest" description="Disordered" evidence="1">
    <location>
        <begin position="1"/>
        <end position="20"/>
    </location>
</feature>
<feature type="compositionally biased region" description="Polar residues" evidence="1">
    <location>
        <begin position="1"/>
        <end position="18"/>
    </location>
</feature>
<dbReference type="SUPFAM" id="SSF53474">
    <property type="entry name" value="alpha/beta-Hydrolases"/>
    <property type="match status" value="1"/>
</dbReference>
<organism evidence="3 4">
    <name type="scientific">Candidatus Sulfuritelmatomonas gaucii</name>
    <dbReference type="NCBI Taxonomy" id="2043161"/>
    <lineage>
        <taxon>Bacteria</taxon>
        <taxon>Pseudomonadati</taxon>
        <taxon>Acidobacteriota</taxon>
        <taxon>Terriglobia</taxon>
        <taxon>Terriglobales</taxon>
        <taxon>Acidobacteriaceae</taxon>
        <taxon>Candidatus Sulfuritelmatomonas</taxon>
    </lineage>
</organism>
<dbReference type="InterPro" id="IPR029058">
    <property type="entry name" value="AB_hydrolase_fold"/>
</dbReference>
<gene>
    <name evidence="3" type="ORF">SBA5_580055</name>
</gene>